<dbReference type="InterPro" id="IPR036412">
    <property type="entry name" value="HAD-like_sf"/>
</dbReference>
<keyword evidence="1" id="KW-0811">Translocation</keyword>
<organism evidence="4 5">
    <name type="scientific">Fistulifera solaris</name>
    <name type="common">Oleaginous diatom</name>
    <dbReference type="NCBI Taxonomy" id="1519565"/>
    <lineage>
        <taxon>Eukaryota</taxon>
        <taxon>Sar</taxon>
        <taxon>Stramenopiles</taxon>
        <taxon>Ochrophyta</taxon>
        <taxon>Bacillariophyta</taxon>
        <taxon>Bacillariophyceae</taxon>
        <taxon>Bacillariophycidae</taxon>
        <taxon>Naviculales</taxon>
        <taxon>Naviculaceae</taxon>
        <taxon>Fistulifera</taxon>
    </lineage>
</organism>
<dbReference type="Pfam" id="PF03031">
    <property type="entry name" value="NIF"/>
    <property type="match status" value="2"/>
</dbReference>
<dbReference type="PROSITE" id="PS50969">
    <property type="entry name" value="FCP1"/>
    <property type="match status" value="1"/>
</dbReference>
<feature type="domain" description="FCP1 homology" evidence="3">
    <location>
        <begin position="29"/>
        <end position="240"/>
    </location>
</feature>
<comment type="subcellular location">
    <subcellularLocation>
        <location evidence="1">Mitochondrion inner membrane</location>
        <topology evidence="1">Single-pass membrane protein</topology>
    </subcellularLocation>
</comment>
<dbReference type="InterPro" id="IPR023214">
    <property type="entry name" value="HAD_sf"/>
</dbReference>
<keyword evidence="5" id="KW-1185">Reference proteome</keyword>
<keyword evidence="1" id="KW-0813">Transport</keyword>
<evidence type="ECO:0000256" key="2">
    <source>
        <dbReference type="SAM" id="MobiDB-lite"/>
    </source>
</evidence>
<dbReference type="PANTHER" id="PTHR12210">
    <property type="entry name" value="DULLARD PROTEIN PHOSPHATASE"/>
    <property type="match status" value="1"/>
</dbReference>
<evidence type="ECO:0000259" key="3">
    <source>
        <dbReference type="PROSITE" id="PS50969"/>
    </source>
</evidence>
<dbReference type="AlphaFoldDB" id="A0A1Z5KF41"/>
<reference evidence="4 5" key="1">
    <citation type="journal article" date="2015" name="Plant Cell">
        <title>Oil accumulation by the oleaginous diatom Fistulifera solaris as revealed by the genome and transcriptome.</title>
        <authorList>
            <person name="Tanaka T."/>
            <person name="Maeda Y."/>
            <person name="Veluchamy A."/>
            <person name="Tanaka M."/>
            <person name="Abida H."/>
            <person name="Marechal E."/>
            <person name="Bowler C."/>
            <person name="Muto M."/>
            <person name="Sunaga Y."/>
            <person name="Tanaka M."/>
            <person name="Yoshino T."/>
            <person name="Taniguchi T."/>
            <person name="Fukuda Y."/>
            <person name="Nemoto M."/>
            <person name="Matsumoto M."/>
            <person name="Wong P.S."/>
            <person name="Aburatani S."/>
            <person name="Fujibuchi W."/>
        </authorList>
    </citation>
    <scope>NUCLEOTIDE SEQUENCE [LARGE SCALE GENOMIC DNA]</scope>
    <source>
        <strain evidence="4 5">JPCC DA0580</strain>
    </source>
</reference>
<dbReference type="Gene3D" id="3.40.50.1000">
    <property type="entry name" value="HAD superfamily/HAD-like"/>
    <property type="match status" value="1"/>
</dbReference>
<accession>A0A1Z5KF41</accession>
<keyword evidence="1" id="KW-0809">Transit peptide</keyword>
<evidence type="ECO:0000256" key="1">
    <source>
        <dbReference type="RuleBase" id="RU365079"/>
    </source>
</evidence>
<evidence type="ECO:0000313" key="5">
    <source>
        <dbReference type="Proteomes" id="UP000198406"/>
    </source>
</evidence>
<feature type="region of interest" description="Disordered" evidence="2">
    <location>
        <begin position="1"/>
        <end position="26"/>
    </location>
</feature>
<keyword evidence="1" id="KW-0496">Mitochondrion</keyword>
<dbReference type="EMBL" id="BDSP01000218">
    <property type="protein sequence ID" value="GAX24934.1"/>
    <property type="molecule type" value="Genomic_DNA"/>
</dbReference>
<protein>
    <recommendedName>
        <fullName evidence="1">Mitochondrial import inner membrane translocase subunit TIM50</fullName>
    </recommendedName>
</protein>
<dbReference type="GO" id="GO:0005744">
    <property type="term" value="C:TIM23 mitochondrial import inner membrane translocase complex"/>
    <property type="evidence" value="ECO:0007669"/>
    <property type="project" value="UniProtKB-UniRule"/>
</dbReference>
<keyword evidence="1" id="KW-0653">Protein transport</keyword>
<dbReference type="Proteomes" id="UP000198406">
    <property type="component" value="Unassembled WGS sequence"/>
</dbReference>
<dbReference type="SMART" id="SM00577">
    <property type="entry name" value="CPDc"/>
    <property type="match status" value="1"/>
</dbReference>
<proteinExistence type="inferred from homology"/>
<sequence>MPPRALSPSSVRASLDSSSEEYAQEECLPSDRRLGIIFDLDGTLVAESSNSSSSEKSASETFLRPAVLDFLRWCQARNHVVAVWTAAHASWAHYVTWKICSALDPQHDCQGLDCRKLFAFVWTADQMVTRARIPMHVHGEVSLCCWCESYRHTCERCTCQDGAIFACPCRETKDLAKVWKKHKKQSSSVFTRERTIIIENTPQQCVRNYGNAVYVPSYEGNADTEATAIFERLPDLILQLEQARDVRTVSRCLHGNGPHACFQQSWWRNMKTCLPVEETSSYVDL</sequence>
<comment type="subunit">
    <text evidence="1">Component of the TIM23 complex.</text>
</comment>
<dbReference type="GO" id="GO:0015031">
    <property type="term" value="P:protein transport"/>
    <property type="evidence" value="ECO:0007669"/>
    <property type="project" value="UniProtKB-KW"/>
</dbReference>
<comment type="function">
    <text evidence="1">Essential component of the TIM23 complex, a complex that mediates the translocation of transit peptide-containing proteins across the mitochondrial inner membrane.</text>
</comment>
<dbReference type="SUPFAM" id="SSF56784">
    <property type="entry name" value="HAD-like"/>
    <property type="match status" value="1"/>
</dbReference>
<gene>
    <name evidence="4" type="ORF">FisN_2Lh212</name>
</gene>
<dbReference type="OrthoDB" id="410307at2759"/>
<feature type="compositionally biased region" description="Polar residues" evidence="2">
    <location>
        <begin position="7"/>
        <end position="17"/>
    </location>
</feature>
<comment type="similarity">
    <text evidence="1">Belongs to the TIM50 family.</text>
</comment>
<dbReference type="InterPro" id="IPR050365">
    <property type="entry name" value="TIM50"/>
</dbReference>
<dbReference type="InParanoid" id="A0A1Z5KF41"/>
<name>A0A1Z5KF41_FISSO</name>
<comment type="caution">
    <text evidence="4">The sequence shown here is derived from an EMBL/GenBank/DDBJ whole genome shotgun (WGS) entry which is preliminary data.</text>
</comment>
<dbReference type="InterPro" id="IPR004274">
    <property type="entry name" value="FCP1_dom"/>
</dbReference>
<evidence type="ECO:0000313" key="4">
    <source>
        <dbReference type="EMBL" id="GAX24934.1"/>
    </source>
</evidence>